<dbReference type="InterPro" id="IPR012258">
    <property type="entry name" value="Acyl-CoA_oxidase"/>
</dbReference>
<accession>A0AAN8S8S2</accession>
<dbReference type="GO" id="GO:0005504">
    <property type="term" value="F:fatty acid binding"/>
    <property type="evidence" value="ECO:0007669"/>
    <property type="project" value="TreeGrafter"/>
</dbReference>
<comment type="caution">
    <text evidence="17">The sequence shown here is derived from an EMBL/GenBank/DDBJ whole genome shotgun (WGS) entry which is preliminary data.</text>
</comment>
<evidence type="ECO:0000256" key="11">
    <source>
        <dbReference type="PIRNR" id="PIRNR000168"/>
    </source>
</evidence>
<feature type="domain" description="Acyl-CoA oxidase C-alpha1" evidence="16">
    <location>
        <begin position="299"/>
        <end position="461"/>
    </location>
</feature>
<dbReference type="InterPro" id="IPR055060">
    <property type="entry name" value="ACOX_C_alpha1"/>
</dbReference>
<dbReference type="SUPFAM" id="SSF56645">
    <property type="entry name" value="Acyl-CoA dehydrogenase NM domain-like"/>
    <property type="match status" value="1"/>
</dbReference>
<evidence type="ECO:0000256" key="1">
    <source>
        <dbReference type="ARBA" id="ARBA00001974"/>
    </source>
</evidence>
<evidence type="ECO:0000256" key="3">
    <source>
        <dbReference type="ARBA" id="ARBA00005189"/>
    </source>
</evidence>
<feature type="domain" description="Acyl-CoA oxidase/dehydrogenase middle" evidence="15">
    <location>
        <begin position="152"/>
        <end position="262"/>
    </location>
</feature>
<feature type="binding site" evidence="13">
    <location>
        <position position="156"/>
    </location>
    <ligand>
        <name>FAD</name>
        <dbReference type="ChEBI" id="CHEBI:57692"/>
    </ligand>
</feature>
<dbReference type="PANTHER" id="PTHR10909">
    <property type="entry name" value="ELECTRON TRANSPORT OXIDOREDUCTASE"/>
    <property type="match status" value="1"/>
</dbReference>
<dbReference type="FunFam" id="1.20.140.10:FF:000010">
    <property type="entry name" value="Acyl-coenzyme A oxidase"/>
    <property type="match status" value="1"/>
</dbReference>
<dbReference type="InterPro" id="IPR036250">
    <property type="entry name" value="AcylCo_DH-like_C"/>
</dbReference>
<dbReference type="SUPFAM" id="SSF47203">
    <property type="entry name" value="Acyl-CoA dehydrogenase C-terminal domain-like"/>
    <property type="match status" value="2"/>
</dbReference>
<comment type="cofactor">
    <cofactor evidence="1">
        <name>FAD</name>
        <dbReference type="ChEBI" id="CHEBI:57692"/>
    </cofactor>
</comment>
<dbReference type="Gene3D" id="2.40.110.10">
    <property type="entry name" value="Butyryl-CoA Dehydrogenase, subunit A, domain 2"/>
    <property type="match status" value="1"/>
</dbReference>
<comment type="subcellular location">
    <subcellularLocation>
        <location evidence="2">Peroxisome</location>
    </subcellularLocation>
</comment>
<evidence type="ECO:0000256" key="12">
    <source>
        <dbReference type="PIRSR" id="PIRSR000168-1"/>
    </source>
</evidence>
<gene>
    <name evidence="17" type="ORF">RUM43_005808</name>
</gene>
<name>A0AAN8S8S2_POLSC</name>
<dbReference type="FunFam" id="2.40.110.10:FF:000005">
    <property type="entry name" value="Acyl-coenzyme A oxidase"/>
    <property type="match status" value="1"/>
</dbReference>
<feature type="domain" description="Acyl-CoA oxidase C-terminal" evidence="14">
    <location>
        <begin position="500"/>
        <end position="691"/>
    </location>
</feature>
<sequence length="695" mass="78269">MPSEVPSIEENTDFPPGPLSSFRKRASFSWRKMQVFLETEDIVQYKNKIWKTLEGDPLFQQSPVSLPYDEFRKLTALRANRIRDYDFLNKDVIMENPLRFMITIGALTMYDSSALIKYIIPTHFFSTSIKGLGSKRHAEIMKKLEDEEITGAFALTEVAHGTNAKKMRTTATFDEKTQEFVLNTPDFEAAKCWAGHMGSAATHATVFAQLYTPDGVCHGLHAFCTPLRDPRTMLAYSGVIVGDMGEKLGLNGIDNGFAIFNNYRIPKDCLLDKNGTVSPDGKYISAIKDPRKRFGASLGSLVAARMAIVNICAGNLVKAVSIAIRYSAARKQFGPADDELPVLEYQLQQWRLFPHLADAYAYTVLGLATAQAFVDFNIMSAFKNTEELNIFGVELHALISSAKPLVSWAAQHGVQEAREACGGHGYLKCSGFGSLRNDNDANCTYEGDNNVLMQQSSNWLLSLHKKIKVPFKSPLGSVAFLYEKKTFRPPTSVEQICRIDEIISMYQWLLFRLLNETQRVYEENLKQGQDPFTAKNNCQVFYARNLSLAYIEVLDSYQASRFLQHYVLLVCWKKIQEADSAFASEVVVFERLISLFGLHHLQQHLSDFYEGGFTEGGTLSVLIKKAILKLCHLIKPDTVSLIDAIAPPDFILNSAIGKSDGEVYKNLQASFLQTPGVMERPKWWREMTKKFRSRL</sequence>
<keyword evidence="5 11" id="KW-0285">Flavoprotein</keyword>
<evidence type="ECO:0000313" key="17">
    <source>
        <dbReference type="EMBL" id="KAK6625509.1"/>
    </source>
</evidence>
<keyword evidence="7" id="KW-0276">Fatty acid metabolism</keyword>
<dbReference type="PIRSF" id="PIRSF000168">
    <property type="entry name" value="Acyl-CoA_oxidase"/>
    <property type="match status" value="1"/>
</dbReference>
<dbReference type="InterPro" id="IPR002655">
    <property type="entry name" value="Acyl-CoA_oxidase_C"/>
</dbReference>
<dbReference type="FunFam" id="1.20.140.10:FF:000007">
    <property type="entry name" value="Acyl-coenzyme A oxidase"/>
    <property type="match status" value="1"/>
</dbReference>
<dbReference type="AlphaFoldDB" id="A0AAN8S8S2"/>
<dbReference type="PANTHER" id="PTHR10909:SF390">
    <property type="entry name" value="PEROXISOMAL ACYL-COENZYME A OXIDASE 3"/>
    <property type="match status" value="1"/>
</dbReference>
<dbReference type="Pfam" id="PF02770">
    <property type="entry name" value="Acyl-CoA_dh_M"/>
    <property type="match status" value="1"/>
</dbReference>
<keyword evidence="6 11" id="KW-0274">FAD</keyword>
<dbReference type="GO" id="GO:0005777">
    <property type="term" value="C:peroxisome"/>
    <property type="evidence" value="ECO:0007669"/>
    <property type="project" value="UniProtKB-SubCell"/>
</dbReference>
<evidence type="ECO:0000256" key="13">
    <source>
        <dbReference type="PIRSR" id="PIRSR000168-2"/>
    </source>
</evidence>
<evidence type="ECO:0000256" key="8">
    <source>
        <dbReference type="ARBA" id="ARBA00023002"/>
    </source>
</evidence>
<proteinExistence type="inferred from homology"/>
<dbReference type="Proteomes" id="UP001372834">
    <property type="component" value="Unassembled WGS sequence"/>
</dbReference>
<evidence type="ECO:0000259" key="14">
    <source>
        <dbReference type="Pfam" id="PF01756"/>
    </source>
</evidence>
<organism evidence="17 18">
    <name type="scientific">Polyplax serrata</name>
    <name type="common">Common mouse louse</name>
    <dbReference type="NCBI Taxonomy" id="468196"/>
    <lineage>
        <taxon>Eukaryota</taxon>
        <taxon>Metazoa</taxon>
        <taxon>Ecdysozoa</taxon>
        <taxon>Arthropoda</taxon>
        <taxon>Hexapoda</taxon>
        <taxon>Insecta</taxon>
        <taxon>Pterygota</taxon>
        <taxon>Neoptera</taxon>
        <taxon>Paraneoptera</taxon>
        <taxon>Psocodea</taxon>
        <taxon>Troctomorpha</taxon>
        <taxon>Phthiraptera</taxon>
        <taxon>Anoplura</taxon>
        <taxon>Polyplacidae</taxon>
        <taxon>Polyplax</taxon>
    </lineage>
</organism>
<comment type="pathway">
    <text evidence="3">Lipid metabolism.</text>
</comment>
<feature type="active site" description="Proton acceptor" evidence="12">
    <location>
        <position position="446"/>
    </location>
</feature>
<dbReference type="GO" id="GO:0033540">
    <property type="term" value="P:fatty acid beta-oxidation using acyl-CoA oxidase"/>
    <property type="evidence" value="ECO:0007669"/>
    <property type="project" value="TreeGrafter"/>
</dbReference>
<dbReference type="Pfam" id="PF22924">
    <property type="entry name" value="ACOX_C_alpha1"/>
    <property type="match status" value="1"/>
</dbReference>
<dbReference type="Pfam" id="PF01756">
    <property type="entry name" value="ACOX"/>
    <property type="match status" value="1"/>
</dbReference>
<evidence type="ECO:0000256" key="6">
    <source>
        <dbReference type="ARBA" id="ARBA00022827"/>
    </source>
</evidence>
<keyword evidence="9" id="KW-0443">Lipid metabolism</keyword>
<dbReference type="InterPro" id="IPR046373">
    <property type="entry name" value="Acyl-CoA_Oxase/DH_mid-dom_sf"/>
</dbReference>
<reference evidence="17 18" key="1">
    <citation type="submission" date="2023-10" db="EMBL/GenBank/DDBJ databases">
        <title>Genomes of two closely related lineages of the louse Polyplax serrata with different host specificities.</title>
        <authorList>
            <person name="Martinu J."/>
            <person name="Tarabai H."/>
            <person name="Stefka J."/>
            <person name="Hypsa V."/>
        </authorList>
    </citation>
    <scope>NUCLEOTIDE SEQUENCE [LARGE SCALE GENOMIC DNA]</scope>
    <source>
        <strain evidence="17">HR10_N</strain>
    </source>
</reference>
<dbReference type="InterPro" id="IPR006091">
    <property type="entry name" value="Acyl-CoA_Oxase/DH_mid-dom"/>
</dbReference>
<dbReference type="Gene3D" id="1.20.140.10">
    <property type="entry name" value="Butyryl-CoA Dehydrogenase, subunit A, domain 3"/>
    <property type="match status" value="2"/>
</dbReference>
<evidence type="ECO:0000256" key="4">
    <source>
        <dbReference type="ARBA" id="ARBA00006288"/>
    </source>
</evidence>
<evidence type="ECO:0000256" key="10">
    <source>
        <dbReference type="ARBA" id="ARBA00023140"/>
    </source>
</evidence>
<evidence type="ECO:0000256" key="9">
    <source>
        <dbReference type="ARBA" id="ARBA00023098"/>
    </source>
</evidence>
<evidence type="ECO:0000313" key="18">
    <source>
        <dbReference type="Proteomes" id="UP001372834"/>
    </source>
</evidence>
<protein>
    <recommendedName>
        <fullName evidence="11">Acyl-coenzyme A oxidase</fullName>
    </recommendedName>
</protein>
<dbReference type="InterPro" id="IPR009100">
    <property type="entry name" value="AcylCoA_DH/oxidase_NM_dom_sf"/>
</dbReference>
<evidence type="ECO:0000256" key="5">
    <source>
        <dbReference type="ARBA" id="ARBA00022630"/>
    </source>
</evidence>
<dbReference type="GO" id="GO:0055088">
    <property type="term" value="P:lipid homeostasis"/>
    <property type="evidence" value="ECO:0007669"/>
    <property type="project" value="TreeGrafter"/>
</dbReference>
<evidence type="ECO:0000259" key="16">
    <source>
        <dbReference type="Pfam" id="PF22924"/>
    </source>
</evidence>
<keyword evidence="10" id="KW-0576">Peroxisome</keyword>
<dbReference type="EMBL" id="JAWJWE010000037">
    <property type="protein sequence ID" value="KAK6625509.1"/>
    <property type="molecule type" value="Genomic_DNA"/>
</dbReference>
<evidence type="ECO:0000256" key="2">
    <source>
        <dbReference type="ARBA" id="ARBA00004275"/>
    </source>
</evidence>
<dbReference type="GO" id="GO:0016402">
    <property type="term" value="F:pristanoyl-CoA oxidase activity"/>
    <property type="evidence" value="ECO:0007669"/>
    <property type="project" value="TreeGrafter"/>
</dbReference>
<evidence type="ECO:0000256" key="7">
    <source>
        <dbReference type="ARBA" id="ARBA00022832"/>
    </source>
</evidence>
<comment type="similarity">
    <text evidence="4 11">Belongs to the acyl-CoA oxidase family.</text>
</comment>
<evidence type="ECO:0000259" key="15">
    <source>
        <dbReference type="Pfam" id="PF02770"/>
    </source>
</evidence>
<dbReference type="GO" id="GO:0071949">
    <property type="term" value="F:FAD binding"/>
    <property type="evidence" value="ECO:0007669"/>
    <property type="project" value="InterPro"/>
</dbReference>
<feature type="binding site" evidence="13">
    <location>
        <position position="195"/>
    </location>
    <ligand>
        <name>FAD</name>
        <dbReference type="ChEBI" id="CHEBI:57692"/>
    </ligand>
</feature>
<keyword evidence="8" id="KW-0560">Oxidoreductase</keyword>